<evidence type="ECO:0008006" key="3">
    <source>
        <dbReference type="Google" id="ProtNLM"/>
    </source>
</evidence>
<dbReference type="RefSeq" id="WP_282546026.1">
    <property type="nucleotide sequence ID" value="NZ_JASCIQ010000041.1"/>
</dbReference>
<evidence type="ECO:0000313" key="1">
    <source>
        <dbReference type="EMBL" id="MDI3408116.1"/>
    </source>
</evidence>
<organism evidence="1 2">
    <name type="scientific">Streptomyces cavernicola</name>
    <dbReference type="NCBI Taxonomy" id="3043613"/>
    <lineage>
        <taxon>Bacteria</taxon>
        <taxon>Bacillati</taxon>
        <taxon>Actinomycetota</taxon>
        <taxon>Actinomycetes</taxon>
        <taxon>Kitasatosporales</taxon>
        <taxon>Streptomycetaceae</taxon>
        <taxon>Streptomyces</taxon>
    </lineage>
</organism>
<dbReference type="Gene3D" id="1.25.40.10">
    <property type="entry name" value="Tetratricopeptide repeat domain"/>
    <property type="match status" value="2"/>
</dbReference>
<dbReference type="InterPro" id="IPR011990">
    <property type="entry name" value="TPR-like_helical_dom_sf"/>
</dbReference>
<dbReference type="Proteomes" id="UP001223978">
    <property type="component" value="Unassembled WGS sequence"/>
</dbReference>
<reference evidence="1 2" key="1">
    <citation type="submission" date="2023-05" db="EMBL/GenBank/DDBJ databases">
        <title>Draft genome sequence of Streptomyces sp. B-S-A6 isolated from a cave soil in Thailand.</title>
        <authorList>
            <person name="Chamroensaksri N."/>
            <person name="Muangham S."/>
        </authorList>
    </citation>
    <scope>NUCLEOTIDE SEQUENCE [LARGE SCALE GENOMIC DNA]</scope>
    <source>
        <strain evidence="1 2">B-S-A6</strain>
    </source>
</reference>
<evidence type="ECO:0000313" key="2">
    <source>
        <dbReference type="Proteomes" id="UP001223978"/>
    </source>
</evidence>
<dbReference type="EMBL" id="JASCIQ010000041">
    <property type="protein sequence ID" value="MDI3408116.1"/>
    <property type="molecule type" value="Genomic_DNA"/>
</dbReference>
<dbReference type="SUPFAM" id="SSF81901">
    <property type="entry name" value="HCP-like"/>
    <property type="match status" value="2"/>
</dbReference>
<protein>
    <recommendedName>
        <fullName evidence="3">Sel1 repeat family protein</fullName>
    </recommendedName>
</protein>
<dbReference type="PANTHER" id="PTHR11102">
    <property type="entry name" value="SEL-1-LIKE PROTEIN"/>
    <property type="match status" value="1"/>
</dbReference>
<keyword evidence="2" id="KW-1185">Reference proteome</keyword>
<sequence>MTQESQSHGEALVAAARAGDEKNAWRHTDFFVLGHHVDEGIPYWERAVAEGDAFSHYTLARYRKVRGDRTAAEALYRAVAERHSDSAYGLGVLLKENGDPEAAEWFRHGWEWGGHLDCKIELGKQLAAEGRLDEAAKFLREDVGLGDIAVFRWVELFESIGEQFARIEETLDNAEAAAEYGDAETAAERAVETTGPLLDLEEQGHFRTYPGLAEQAADLYRRAAARSEKARVAQASFQAVTTDYEAWPEARALLLQAHEAGYDGASFGLGILHSERGEIAETEHWYEVSYARGNRRAAWKLGLLRKWQWRYEDAERWFRKAGENDAKVLAQLENIAALRAEDDASAPGDPDPRGLTALRERAEAGDADAAYAYGEALAERPGVAPGP</sequence>
<dbReference type="InterPro" id="IPR050767">
    <property type="entry name" value="Sel1_AlgK"/>
</dbReference>
<proteinExistence type="predicted"/>
<dbReference type="PANTHER" id="PTHR11102:SF160">
    <property type="entry name" value="ERAD-ASSOCIATED E3 UBIQUITIN-PROTEIN LIGASE COMPONENT HRD3"/>
    <property type="match status" value="1"/>
</dbReference>
<name>A0ABT6SLL5_9ACTN</name>
<gene>
    <name evidence="1" type="ORF">QIS96_30410</name>
</gene>
<comment type="caution">
    <text evidence="1">The sequence shown here is derived from an EMBL/GenBank/DDBJ whole genome shotgun (WGS) entry which is preliminary data.</text>
</comment>
<accession>A0ABT6SLL5</accession>